<evidence type="ECO:0008006" key="3">
    <source>
        <dbReference type="Google" id="ProtNLM"/>
    </source>
</evidence>
<organism evidence="1 2">
    <name type="scientific">Fimbriiglobus ruber</name>
    <dbReference type="NCBI Taxonomy" id="1908690"/>
    <lineage>
        <taxon>Bacteria</taxon>
        <taxon>Pseudomonadati</taxon>
        <taxon>Planctomycetota</taxon>
        <taxon>Planctomycetia</taxon>
        <taxon>Gemmatales</taxon>
        <taxon>Gemmataceae</taxon>
        <taxon>Fimbriiglobus</taxon>
    </lineage>
</organism>
<protein>
    <recommendedName>
        <fullName evidence="3">Lipocalin-like domain-containing protein</fullName>
    </recommendedName>
</protein>
<gene>
    <name evidence="1" type="ORF">FRUB_01338</name>
</gene>
<comment type="caution">
    <text evidence="1">The sequence shown here is derived from an EMBL/GenBank/DDBJ whole genome shotgun (WGS) entry which is preliminary data.</text>
</comment>
<keyword evidence="2" id="KW-1185">Reference proteome</keyword>
<name>A0A225E9A6_9BACT</name>
<dbReference type="Gene3D" id="2.40.128.490">
    <property type="entry name" value="Uncharacterised protein PF14869, DUF4488"/>
    <property type="match status" value="1"/>
</dbReference>
<sequence>MLPTGIALSLRADDKPAAGAKAPPDLAKNLIGTWVLVGTPDKVGEVPKAGGRLKFFTGKHWIITQAAPDTGKVIFHHGGTYTLDGDIYAGTIEYANESTAELIKKTHKFKIKVEGDTYTQIAVDGNPFSEVWKRVK</sequence>
<dbReference type="EMBL" id="NIDE01000002">
    <property type="protein sequence ID" value="OWK45007.1"/>
    <property type="molecule type" value="Genomic_DNA"/>
</dbReference>
<proteinExistence type="predicted"/>
<evidence type="ECO:0000313" key="1">
    <source>
        <dbReference type="EMBL" id="OWK45007.1"/>
    </source>
</evidence>
<evidence type="ECO:0000313" key="2">
    <source>
        <dbReference type="Proteomes" id="UP000214646"/>
    </source>
</evidence>
<dbReference type="AlphaFoldDB" id="A0A225E9A6"/>
<dbReference type="Proteomes" id="UP000214646">
    <property type="component" value="Unassembled WGS sequence"/>
</dbReference>
<accession>A0A225E9A6</accession>
<reference evidence="2" key="1">
    <citation type="submission" date="2017-06" db="EMBL/GenBank/DDBJ databases">
        <title>Genome analysis of Fimbriiglobus ruber SP5, the first member of the order Planctomycetales with confirmed chitinolytic capability.</title>
        <authorList>
            <person name="Ravin N.V."/>
            <person name="Rakitin A.L."/>
            <person name="Ivanova A.A."/>
            <person name="Beletsky A.V."/>
            <person name="Kulichevskaya I.S."/>
            <person name="Mardanov A.V."/>
            <person name="Dedysh S.N."/>
        </authorList>
    </citation>
    <scope>NUCLEOTIDE SEQUENCE [LARGE SCALE GENOMIC DNA]</scope>
    <source>
        <strain evidence="2">SP5</strain>
    </source>
</reference>